<sequence length="161" mass="17509">MAYINQSNKYNRTIMPALSVTVLLWLSGCQSHEPETVSNVTPVPQQHSNSTPLPSAQIAPAEASLTDPAINTDTPSSGTATVCQHELAALSKINPAKYAAQKAIFDNLLKSASLYSTVREDVNAQTKDTMDTLYKYKTQKICNDIEQAIHESLVSRGESVK</sequence>
<organism evidence="2 3">
    <name type="scientific">Atlantibacter subterraneus</name>
    <dbReference type="NCBI Taxonomy" id="255519"/>
    <lineage>
        <taxon>Bacteria</taxon>
        <taxon>Pseudomonadati</taxon>
        <taxon>Pseudomonadota</taxon>
        <taxon>Gammaproteobacteria</taxon>
        <taxon>Enterobacterales</taxon>
        <taxon>Enterobacteriaceae</taxon>
        <taxon>Atlantibacter</taxon>
    </lineage>
</organism>
<dbReference type="RefSeq" id="WP_317679110.1">
    <property type="nucleotide sequence ID" value="NZ_JAWLOF010000016.1"/>
</dbReference>
<feature type="region of interest" description="Disordered" evidence="1">
    <location>
        <begin position="35"/>
        <end position="55"/>
    </location>
</feature>
<proteinExistence type="predicted"/>
<protein>
    <recommendedName>
        <fullName evidence="4">Lipoprotein</fullName>
    </recommendedName>
</protein>
<dbReference type="Proteomes" id="UP001187066">
    <property type="component" value="Unassembled WGS sequence"/>
</dbReference>
<gene>
    <name evidence="2" type="ORF">R4P48_18510</name>
</gene>
<evidence type="ECO:0000313" key="3">
    <source>
        <dbReference type="Proteomes" id="UP001187066"/>
    </source>
</evidence>
<reference evidence="2 3" key="1">
    <citation type="submission" date="2023-10" db="EMBL/GenBank/DDBJ databases">
        <authorList>
            <person name="Dale J."/>
        </authorList>
    </citation>
    <scope>NUCLEOTIDE SEQUENCE [LARGE SCALE GENOMIC DNA]</scope>
    <source>
        <strain evidence="2 3">2023EL-00970</strain>
    </source>
</reference>
<keyword evidence="3" id="KW-1185">Reference proteome</keyword>
<name>A0ABU4E694_9ENTR</name>
<accession>A0ABU4E694</accession>
<feature type="compositionally biased region" description="Polar residues" evidence="1">
    <location>
        <begin position="36"/>
        <end position="54"/>
    </location>
</feature>
<evidence type="ECO:0008006" key="4">
    <source>
        <dbReference type="Google" id="ProtNLM"/>
    </source>
</evidence>
<evidence type="ECO:0000313" key="2">
    <source>
        <dbReference type="EMBL" id="MDV7024658.1"/>
    </source>
</evidence>
<dbReference type="EMBL" id="JAWLOF010000016">
    <property type="protein sequence ID" value="MDV7024658.1"/>
    <property type="molecule type" value="Genomic_DNA"/>
</dbReference>
<evidence type="ECO:0000256" key="1">
    <source>
        <dbReference type="SAM" id="MobiDB-lite"/>
    </source>
</evidence>
<comment type="caution">
    <text evidence="2">The sequence shown here is derived from an EMBL/GenBank/DDBJ whole genome shotgun (WGS) entry which is preliminary data.</text>
</comment>